<dbReference type="GO" id="GO:0005524">
    <property type="term" value="F:ATP binding"/>
    <property type="evidence" value="ECO:0007669"/>
    <property type="project" value="UniProtKB-UniRule"/>
</dbReference>
<evidence type="ECO:0000313" key="18">
    <source>
        <dbReference type="EMBL" id="RXH77931.1"/>
    </source>
</evidence>
<dbReference type="InterPro" id="IPR008271">
    <property type="entry name" value="Ser/Thr_kinase_AS"/>
</dbReference>
<dbReference type="InterPro" id="IPR000719">
    <property type="entry name" value="Prot_kinase_dom"/>
</dbReference>
<evidence type="ECO:0000256" key="4">
    <source>
        <dbReference type="ARBA" id="ARBA00022527"/>
    </source>
</evidence>
<dbReference type="OrthoDB" id="339325at2759"/>
<comment type="caution">
    <text evidence="18">The sequence shown here is derived from an EMBL/GenBank/DDBJ whole genome shotgun (WGS) entry which is preliminary data.</text>
</comment>
<dbReference type="STRING" id="3750.A0A498I8R9"/>
<evidence type="ECO:0000256" key="13">
    <source>
        <dbReference type="ARBA" id="ARBA00048679"/>
    </source>
</evidence>
<comment type="catalytic activity">
    <reaction evidence="12">
        <text>L-threonyl-[protein] + ATP = O-phospho-L-threonyl-[protein] + ADP + H(+)</text>
        <dbReference type="Rhea" id="RHEA:46608"/>
        <dbReference type="Rhea" id="RHEA-COMP:11060"/>
        <dbReference type="Rhea" id="RHEA-COMP:11605"/>
        <dbReference type="ChEBI" id="CHEBI:15378"/>
        <dbReference type="ChEBI" id="CHEBI:30013"/>
        <dbReference type="ChEBI" id="CHEBI:30616"/>
        <dbReference type="ChEBI" id="CHEBI:61977"/>
        <dbReference type="ChEBI" id="CHEBI:456216"/>
        <dbReference type="EC" id="2.7.11.1"/>
    </reaction>
</comment>
<evidence type="ECO:0000256" key="11">
    <source>
        <dbReference type="ARBA" id="ARBA00023136"/>
    </source>
</evidence>
<comment type="subcellular location">
    <subcellularLocation>
        <location evidence="1">Cell membrane</location>
        <topology evidence="1">Single-pass membrane protein</topology>
    </subcellularLocation>
</comment>
<dbReference type="GO" id="GO:0005886">
    <property type="term" value="C:plasma membrane"/>
    <property type="evidence" value="ECO:0007669"/>
    <property type="project" value="UniProtKB-SubCell"/>
</dbReference>
<dbReference type="EC" id="2.7.11.1" evidence="2"/>
<protein>
    <recommendedName>
        <fullName evidence="2">non-specific serine/threonine protein kinase</fullName>
        <ecNumber evidence="2">2.7.11.1</ecNumber>
    </recommendedName>
</protein>
<evidence type="ECO:0000256" key="16">
    <source>
        <dbReference type="SAM" id="Phobius"/>
    </source>
</evidence>
<keyword evidence="3" id="KW-1003">Cell membrane</keyword>
<evidence type="ECO:0000256" key="10">
    <source>
        <dbReference type="ARBA" id="ARBA00022989"/>
    </source>
</evidence>
<dbReference type="PROSITE" id="PS00107">
    <property type="entry name" value="PROTEIN_KINASE_ATP"/>
    <property type="match status" value="1"/>
</dbReference>
<keyword evidence="6 16" id="KW-0812">Transmembrane</keyword>
<sequence>MKLAHLFLLCLDRDHPCQIVPPSMAKSHLKEEDEVVTERPHAYSFVCCYSYFFTSILLFSSLSTFSEASRSIPTTTTTLLSLSFSSSLSSTNPPSTSPLKPSSHVDTSKTLITSLTISAAAAFLIVSVMVVIRCFGFRSKRKQNRIDVEKEDHNEESGEFSVKKLRWDWIERSTDGFSKVIGTGGFSNVYLARNPDPNSGDRFCAIKVHNGSERLSRVFKQELDILLRLEHHHIVKLLGYSDNQEEGALVFEYVAYGNLQEKLHGGDATPAMPWKNRMAIAFQIAQALEYLHEKCALQIVHMDIKASNILLDENLNCKLCDFGSAKMGFSSTVQPPSSMRNHVLTMMGSPGYTDPHYLRTGIASKKNDVYSFGVLILELVTGMEAFCSEKGQFLTTLVGPRLRYGGCDAAEVAELVDPRLGAAGFDVEEAKTMLGISAMCLRQSPTLRPSATQVLETFRDKVSSVSLLQSASDDMTKKSYAC</sequence>
<evidence type="ECO:0000259" key="17">
    <source>
        <dbReference type="PROSITE" id="PS50011"/>
    </source>
</evidence>
<keyword evidence="19" id="KW-1185">Reference proteome</keyword>
<keyword evidence="11 16" id="KW-0472">Membrane</keyword>
<dbReference type="PANTHER" id="PTHR47982">
    <property type="entry name" value="PROLINE-RICH RECEPTOR-LIKE PROTEIN KINASE PERK4"/>
    <property type="match status" value="1"/>
</dbReference>
<evidence type="ECO:0000256" key="3">
    <source>
        <dbReference type="ARBA" id="ARBA00022475"/>
    </source>
</evidence>
<proteinExistence type="inferred from homology"/>
<keyword evidence="9 14" id="KW-0067">ATP-binding</keyword>
<keyword evidence="10 16" id="KW-1133">Transmembrane helix</keyword>
<dbReference type="PANTHER" id="PTHR47982:SF11">
    <property type="entry name" value="PROTEIN KINASE DOMAIN-CONTAINING PROTEIN"/>
    <property type="match status" value="1"/>
</dbReference>
<evidence type="ECO:0000256" key="12">
    <source>
        <dbReference type="ARBA" id="ARBA00047899"/>
    </source>
</evidence>
<dbReference type="InterPro" id="IPR047117">
    <property type="entry name" value="PERK1-13-like"/>
</dbReference>
<comment type="similarity">
    <text evidence="15">Belongs to the protein kinase superfamily.</text>
</comment>
<keyword evidence="5" id="KW-0808">Transferase</keyword>
<evidence type="ECO:0000256" key="1">
    <source>
        <dbReference type="ARBA" id="ARBA00004162"/>
    </source>
</evidence>
<dbReference type="PROSITE" id="PS00108">
    <property type="entry name" value="PROTEIN_KINASE_ST"/>
    <property type="match status" value="1"/>
</dbReference>
<dbReference type="Gene3D" id="1.10.510.10">
    <property type="entry name" value="Transferase(Phosphotransferase) domain 1"/>
    <property type="match status" value="1"/>
</dbReference>
<dbReference type="FunFam" id="1.10.510.10:FF:001023">
    <property type="entry name" value="Os07g0541700 protein"/>
    <property type="match status" value="1"/>
</dbReference>
<gene>
    <name evidence="18" type="ORF">DVH24_039902</name>
</gene>
<evidence type="ECO:0000256" key="14">
    <source>
        <dbReference type="PROSITE-ProRule" id="PRU10141"/>
    </source>
</evidence>
<keyword evidence="4 15" id="KW-0723">Serine/threonine-protein kinase</keyword>
<organism evidence="18 19">
    <name type="scientific">Malus domestica</name>
    <name type="common">Apple</name>
    <name type="synonym">Pyrus malus</name>
    <dbReference type="NCBI Taxonomy" id="3750"/>
    <lineage>
        <taxon>Eukaryota</taxon>
        <taxon>Viridiplantae</taxon>
        <taxon>Streptophyta</taxon>
        <taxon>Embryophyta</taxon>
        <taxon>Tracheophyta</taxon>
        <taxon>Spermatophyta</taxon>
        <taxon>Magnoliopsida</taxon>
        <taxon>eudicotyledons</taxon>
        <taxon>Gunneridae</taxon>
        <taxon>Pentapetalae</taxon>
        <taxon>rosids</taxon>
        <taxon>fabids</taxon>
        <taxon>Rosales</taxon>
        <taxon>Rosaceae</taxon>
        <taxon>Amygdaloideae</taxon>
        <taxon>Maleae</taxon>
        <taxon>Malus</taxon>
    </lineage>
</organism>
<dbReference type="InterPro" id="IPR011009">
    <property type="entry name" value="Kinase-like_dom_sf"/>
</dbReference>
<feature type="domain" description="Protein kinase" evidence="17">
    <location>
        <begin position="175"/>
        <end position="462"/>
    </location>
</feature>
<evidence type="ECO:0000256" key="8">
    <source>
        <dbReference type="ARBA" id="ARBA00022777"/>
    </source>
</evidence>
<dbReference type="SMART" id="SM00220">
    <property type="entry name" value="S_TKc"/>
    <property type="match status" value="1"/>
</dbReference>
<dbReference type="SUPFAM" id="SSF56112">
    <property type="entry name" value="Protein kinase-like (PK-like)"/>
    <property type="match status" value="1"/>
</dbReference>
<evidence type="ECO:0000313" key="19">
    <source>
        <dbReference type="Proteomes" id="UP000290289"/>
    </source>
</evidence>
<evidence type="ECO:0000256" key="15">
    <source>
        <dbReference type="RuleBase" id="RU000304"/>
    </source>
</evidence>
<reference evidence="18 19" key="1">
    <citation type="submission" date="2018-10" db="EMBL/GenBank/DDBJ databases">
        <title>A high-quality apple genome assembly.</title>
        <authorList>
            <person name="Hu J."/>
        </authorList>
    </citation>
    <scope>NUCLEOTIDE SEQUENCE [LARGE SCALE GENOMIC DNA]</scope>
    <source>
        <strain evidence="19">cv. HFTH1</strain>
        <tissue evidence="18">Young leaf</tissue>
    </source>
</reference>
<evidence type="ECO:0000256" key="2">
    <source>
        <dbReference type="ARBA" id="ARBA00012513"/>
    </source>
</evidence>
<dbReference type="Proteomes" id="UP000290289">
    <property type="component" value="Chromosome 14"/>
</dbReference>
<dbReference type="EMBL" id="RDQH01000340">
    <property type="protein sequence ID" value="RXH77931.1"/>
    <property type="molecule type" value="Genomic_DNA"/>
</dbReference>
<comment type="catalytic activity">
    <reaction evidence="13">
        <text>L-seryl-[protein] + ATP = O-phospho-L-seryl-[protein] + ADP + H(+)</text>
        <dbReference type="Rhea" id="RHEA:17989"/>
        <dbReference type="Rhea" id="RHEA-COMP:9863"/>
        <dbReference type="Rhea" id="RHEA-COMP:11604"/>
        <dbReference type="ChEBI" id="CHEBI:15378"/>
        <dbReference type="ChEBI" id="CHEBI:29999"/>
        <dbReference type="ChEBI" id="CHEBI:30616"/>
        <dbReference type="ChEBI" id="CHEBI:83421"/>
        <dbReference type="ChEBI" id="CHEBI:456216"/>
        <dbReference type="EC" id="2.7.11.1"/>
    </reaction>
</comment>
<dbReference type="SMR" id="A0A498I8R9"/>
<dbReference type="AlphaFoldDB" id="A0A498I8R9"/>
<dbReference type="Pfam" id="PF00069">
    <property type="entry name" value="Pkinase"/>
    <property type="match status" value="1"/>
</dbReference>
<keyword evidence="8" id="KW-0418">Kinase</keyword>
<evidence type="ECO:0000256" key="6">
    <source>
        <dbReference type="ARBA" id="ARBA00022692"/>
    </source>
</evidence>
<keyword evidence="7 14" id="KW-0547">Nucleotide-binding</keyword>
<dbReference type="PROSITE" id="PS50011">
    <property type="entry name" value="PROTEIN_KINASE_DOM"/>
    <property type="match status" value="1"/>
</dbReference>
<dbReference type="InterPro" id="IPR017441">
    <property type="entry name" value="Protein_kinase_ATP_BS"/>
</dbReference>
<dbReference type="GO" id="GO:0004674">
    <property type="term" value="F:protein serine/threonine kinase activity"/>
    <property type="evidence" value="ECO:0007669"/>
    <property type="project" value="UniProtKB-KW"/>
</dbReference>
<dbReference type="Gene3D" id="3.30.200.20">
    <property type="entry name" value="Phosphorylase Kinase, domain 1"/>
    <property type="match status" value="1"/>
</dbReference>
<dbReference type="Gramene" id="mRNA:MD14G0123900">
    <property type="protein sequence ID" value="mRNA:MD14G0123900"/>
    <property type="gene ID" value="MD14G0123900"/>
</dbReference>
<accession>A0A498I8R9</accession>
<evidence type="ECO:0000256" key="5">
    <source>
        <dbReference type="ARBA" id="ARBA00022679"/>
    </source>
</evidence>
<evidence type="ECO:0000256" key="7">
    <source>
        <dbReference type="ARBA" id="ARBA00022741"/>
    </source>
</evidence>
<evidence type="ECO:0000256" key="9">
    <source>
        <dbReference type="ARBA" id="ARBA00022840"/>
    </source>
</evidence>
<name>A0A498I8R9_MALDO</name>
<feature type="binding site" evidence="14">
    <location>
        <position position="207"/>
    </location>
    <ligand>
        <name>ATP</name>
        <dbReference type="ChEBI" id="CHEBI:30616"/>
    </ligand>
</feature>
<feature type="transmembrane region" description="Helical" evidence="16">
    <location>
        <begin position="111"/>
        <end position="135"/>
    </location>
</feature>
<feature type="transmembrane region" description="Helical" evidence="16">
    <location>
        <begin position="43"/>
        <end position="65"/>
    </location>
</feature>